<protein>
    <submittedName>
        <fullName evidence="2">Uncharacterized protein</fullName>
    </submittedName>
</protein>
<gene>
    <name evidence="2" type="ORF">DB31_4646</name>
</gene>
<feature type="region of interest" description="Disordered" evidence="1">
    <location>
        <begin position="22"/>
        <end position="52"/>
    </location>
</feature>
<evidence type="ECO:0000313" key="2">
    <source>
        <dbReference type="EMBL" id="KFE60733.1"/>
    </source>
</evidence>
<dbReference type="Proteomes" id="UP000028725">
    <property type="component" value="Unassembled WGS sequence"/>
</dbReference>
<sequence>MGQAPSHTDGQVFTAGLFPQWAKAPPSAVSQIRSRPLGPRRGSGASSPRAGS</sequence>
<dbReference type="STRING" id="394096.DB31_4646"/>
<reference evidence="2 3" key="1">
    <citation type="submission" date="2014-04" db="EMBL/GenBank/DDBJ databases">
        <title>Genome assembly of Hyalangium minutum DSM 14724.</title>
        <authorList>
            <person name="Sharma G."/>
            <person name="Subramanian S."/>
        </authorList>
    </citation>
    <scope>NUCLEOTIDE SEQUENCE [LARGE SCALE GENOMIC DNA]</scope>
    <source>
        <strain evidence="2 3">DSM 14724</strain>
    </source>
</reference>
<dbReference type="EMBL" id="JMCB01000028">
    <property type="protein sequence ID" value="KFE60733.1"/>
    <property type="molecule type" value="Genomic_DNA"/>
</dbReference>
<comment type="caution">
    <text evidence="2">The sequence shown here is derived from an EMBL/GenBank/DDBJ whole genome shotgun (WGS) entry which is preliminary data.</text>
</comment>
<dbReference type="AlphaFoldDB" id="A0A085VZ70"/>
<keyword evidence="3" id="KW-1185">Reference proteome</keyword>
<proteinExistence type="predicted"/>
<feature type="compositionally biased region" description="Low complexity" evidence="1">
    <location>
        <begin position="33"/>
        <end position="52"/>
    </location>
</feature>
<accession>A0A085VZ70</accession>
<name>A0A085VZ70_9BACT</name>
<evidence type="ECO:0000256" key="1">
    <source>
        <dbReference type="SAM" id="MobiDB-lite"/>
    </source>
</evidence>
<evidence type="ECO:0000313" key="3">
    <source>
        <dbReference type="Proteomes" id="UP000028725"/>
    </source>
</evidence>
<organism evidence="2 3">
    <name type="scientific">Hyalangium minutum</name>
    <dbReference type="NCBI Taxonomy" id="394096"/>
    <lineage>
        <taxon>Bacteria</taxon>
        <taxon>Pseudomonadati</taxon>
        <taxon>Myxococcota</taxon>
        <taxon>Myxococcia</taxon>
        <taxon>Myxococcales</taxon>
        <taxon>Cystobacterineae</taxon>
        <taxon>Archangiaceae</taxon>
        <taxon>Hyalangium</taxon>
    </lineage>
</organism>